<organism evidence="1 2">
    <name type="scientific">Panagrolaimus sp. PS1159</name>
    <dbReference type="NCBI Taxonomy" id="55785"/>
    <lineage>
        <taxon>Eukaryota</taxon>
        <taxon>Metazoa</taxon>
        <taxon>Ecdysozoa</taxon>
        <taxon>Nematoda</taxon>
        <taxon>Chromadorea</taxon>
        <taxon>Rhabditida</taxon>
        <taxon>Tylenchina</taxon>
        <taxon>Panagrolaimomorpha</taxon>
        <taxon>Panagrolaimoidea</taxon>
        <taxon>Panagrolaimidae</taxon>
        <taxon>Panagrolaimus</taxon>
    </lineage>
</organism>
<evidence type="ECO:0000313" key="1">
    <source>
        <dbReference type="Proteomes" id="UP000887580"/>
    </source>
</evidence>
<sequence>MLGFAFPSLSQFQALPPIYNAFQQGLLDKPIFTVYLQKRGNLNHVPGGVFTYGGLDIEHCSTEINYYPLSRSTYYQFTIDSVNFWGVTTGVGISGPWKTISDTGTSFMYGPTKIVKQFAEMAGATFNEENGIYDINCNATFGDLKFLIGDKWYSIKSEKLIIKHGKNQCWFGFFGKDGFTQWNFGDPWICSYCNIYDMGNQIIGFAKIIAQNKHFKMFFL</sequence>
<reference evidence="2" key="1">
    <citation type="submission" date="2022-11" db="UniProtKB">
        <authorList>
            <consortium name="WormBaseParasite"/>
        </authorList>
    </citation>
    <scope>IDENTIFICATION</scope>
</reference>
<proteinExistence type="predicted"/>
<name>A0AC35EV58_9BILA</name>
<dbReference type="WBParaSite" id="PS1159_v2.g10988.t1">
    <property type="protein sequence ID" value="PS1159_v2.g10988.t1"/>
    <property type="gene ID" value="PS1159_v2.g10988"/>
</dbReference>
<evidence type="ECO:0000313" key="2">
    <source>
        <dbReference type="WBParaSite" id="PS1159_v2.g10988.t1"/>
    </source>
</evidence>
<protein>
    <submittedName>
        <fullName evidence="2">Peptidase A1 domain-containing protein</fullName>
    </submittedName>
</protein>
<accession>A0AC35EV58</accession>
<dbReference type="Proteomes" id="UP000887580">
    <property type="component" value="Unplaced"/>
</dbReference>